<dbReference type="EMBL" id="JBDODL010002256">
    <property type="protein sequence ID" value="MES1922127.1"/>
    <property type="molecule type" value="Genomic_DNA"/>
</dbReference>
<feature type="transmembrane region" description="Helical" evidence="5">
    <location>
        <begin position="39"/>
        <end position="61"/>
    </location>
</feature>
<dbReference type="InterPro" id="IPR001841">
    <property type="entry name" value="Znf_RING"/>
</dbReference>
<reference evidence="7 8" key="1">
    <citation type="journal article" date="2024" name="BMC Biol.">
        <title>Comparative genomics of Ascetosporea gives new insight into the evolutionary basis for animal parasitism in Rhizaria.</title>
        <authorList>
            <person name="Hiltunen Thoren M."/>
            <person name="Onut-Brannstrom I."/>
            <person name="Alfjorden A."/>
            <person name="Peckova H."/>
            <person name="Swords F."/>
            <person name="Hooper C."/>
            <person name="Holzer A.S."/>
            <person name="Bass D."/>
            <person name="Burki F."/>
        </authorList>
    </citation>
    <scope>NUCLEOTIDE SEQUENCE [LARGE SCALE GENOMIC DNA]</scope>
    <source>
        <strain evidence="7">20-A016</strain>
    </source>
</reference>
<evidence type="ECO:0000313" key="7">
    <source>
        <dbReference type="EMBL" id="MES1922127.1"/>
    </source>
</evidence>
<dbReference type="PROSITE" id="PS50089">
    <property type="entry name" value="ZF_RING_2"/>
    <property type="match status" value="1"/>
</dbReference>
<dbReference type="SMART" id="SM00744">
    <property type="entry name" value="RINGv"/>
    <property type="match status" value="1"/>
</dbReference>
<gene>
    <name evidence="7" type="ORF">MHBO_003642</name>
</gene>
<dbReference type="PANTHER" id="PTHR45931">
    <property type="entry name" value="SI:CH211-59O9.10"/>
    <property type="match status" value="1"/>
</dbReference>
<evidence type="ECO:0000313" key="8">
    <source>
        <dbReference type="Proteomes" id="UP001439008"/>
    </source>
</evidence>
<dbReference type="SMART" id="SM00184">
    <property type="entry name" value="RING"/>
    <property type="match status" value="1"/>
</dbReference>
<evidence type="ECO:0000256" key="1">
    <source>
        <dbReference type="ARBA" id="ARBA00022723"/>
    </source>
</evidence>
<evidence type="ECO:0000256" key="3">
    <source>
        <dbReference type="ARBA" id="ARBA00022833"/>
    </source>
</evidence>
<sequence>MNEPMRSIEPDVPRQQIDRETAARQAEMTTQYDPLFQKLYLICSSALVIFSIAIVIIRWTATCNMPLRYWLLVNAVTSLIYMNLNAFAFTNFAHRFVTIRVINAFRVFFILLWVFGQFYVFSASPKTCDAVLWGSCLALIILEYIRISFPVLLILTIFWWYPLLERFLENSQHPGATPEEISGLPIKKFGKEESCSICLSAASMDEEARVIPCGHLFHAKCLDSWLQVKSLCPLCRASVFKGNEKELV</sequence>
<dbReference type="CDD" id="cd16454">
    <property type="entry name" value="RING-H2_PA-TM-RING"/>
    <property type="match status" value="1"/>
</dbReference>
<dbReference type="InterPro" id="IPR011016">
    <property type="entry name" value="Znf_RING-CH"/>
</dbReference>
<protein>
    <recommendedName>
        <fullName evidence="6">RING-type domain-containing protein</fullName>
    </recommendedName>
</protein>
<comment type="caution">
    <text evidence="7">The sequence shown here is derived from an EMBL/GenBank/DDBJ whole genome shotgun (WGS) entry which is preliminary data.</text>
</comment>
<keyword evidence="8" id="KW-1185">Reference proteome</keyword>
<name>A0ABV2AR22_9EUKA</name>
<evidence type="ECO:0000259" key="6">
    <source>
        <dbReference type="PROSITE" id="PS50089"/>
    </source>
</evidence>
<dbReference type="SUPFAM" id="SSF57850">
    <property type="entry name" value="RING/U-box"/>
    <property type="match status" value="1"/>
</dbReference>
<keyword evidence="2 4" id="KW-0863">Zinc-finger</keyword>
<feature type="domain" description="RING-type" evidence="6">
    <location>
        <begin position="195"/>
        <end position="236"/>
    </location>
</feature>
<feature type="transmembrane region" description="Helical" evidence="5">
    <location>
        <begin position="67"/>
        <end position="89"/>
    </location>
</feature>
<dbReference type="InterPro" id="IPR013083">
    <property type="entry name" value="Znf_RING/FYVE/PHD"/>
</dbReference>
<keyword evidence="5" id="KW-0812">Transmembrane</keyword>
<evidence type="ECO:0000256" key="2">
    <source>
        <dbReference type="ARBA" id="ARBA00022771"/>
    </source>
</evidence>
<dbReference type="PANTHER" id="PTHR45931:SF3">
    <property type="entry name" value="RING ZINC FINGER-CONTAINING PROTEIN"/>
    <property type="match status" value="1"/>
</dbReference>
<feature type="transmembrane region" description="Helical" evidence="5">
    <location>
        <begin position="132"/>
        <end position="161"/>
    </location>
</feature>
<dbReference type="Proteomes" id="UP001439008">
    <property type="component" value="Unassembled WGS sequence"/>
</dbReference>
<keyword evidence="5" id="KW-1133">Transmembrane helix</keyword>
<dbReference type="Gene3D" id="3.30.40.10">
    <property type="entry name" value="Zinc/RING finger domain, C3HC4 (zinc finger)"/>
    <property type="match status" value="1"/>
</dbReference>
<evidence type="ECO:0000256" key="4">
    <source>
        <dbReference type="PROSITE-ProRule" id="PRU00175"/>
    </source>
</evidence>
<dbReference type="Pfam" id="PF13639">
    <property type="entry name" value="zf-RING_2"/>
    <property type="match status" value="1"/>
</dbReference>
<keyword evidence="5" id="KW-0472">Membrane</keyword>
<keyword evidence="3" id="KW-0862">Zinc</keyword>
<evidence type="ECO:0000256" key="5">
    <source>
        <dbReference type="SAM" id="Phobius"/>
    </source>
</evidence>
<organism evidence="7 8">
    <name type="scientific">Bonamia ostreae</name>
    <dbReference type="NCBI Taxonomy" id="126728"/>
    <lineage>
        <taxon>Eukaryota</taxon>
        <taxon>Sar</taxon>
        <taxon>Rhizaria</taxon>
        <taxon>Endomyxa</taxon>
        <taxon>Ascetosporea</taxon>
        <taxon>Haplosporida</taxon>
        <taxon>Bonamia</taxon>
    </lineage>
</organism>
<accession>A0ABV2AR22</accession>
<dbReference type="InterPro" id="IPR051834">
    <property type="entry name" value="RING_finger_E3_ligase"/>
</dbReference>
<keyword evidence="1" id="KW-0479">Metal-binding</keyword>
<feature type="transmembrane region" description="Helical" evidence="5">
    <location>
        <begin position="101"/>
        <end position="120"/>
    </location>
</feature>
<proteinExistence type="predicted"/>